<evidence type="ECO:0000259" key="6">
    <source>
        <dbReference type="PROSITE" id="PS51005"/>
    </source>
</evidence>
<dbReference type="SUPFAM" id="SSF101941">
    <property type="entry name" value="NAC domain"/>
    <property type="match status" value="1"/>
</dbReference>
<evidence type="ECO:0000256" key="1">
    <source>
        <dbReference type="ARBA" id="ARBA00004123"/>
    </source>
</evidence>
<comment type="caution">
    <text evidence="7">The sequence shown here is derived from an EMBL/GenBank/DDBJ whole genome shotgun (WGS) entry which is preliminary data.</text>
</comment>
<dbReference type="Proteomes" id="UP000593562">
    <property type="component" value="Unassembled WGS sequence"/>
</dbReference>
<sequence>MTSAKDMDQPGHGFHPTEKELIDYYLPHKIRGNHSHVSAIAEIDNIYKHEPWDLPGRVANPSSMDICHFFSPRNSERTKRLTEFGFWKVTGKKREIKNRENQVIIKRYLVFFTGRSSNPVWTEWAMHEYYLKPSSPNERGYVIYCLHQKPVKPPKKSVISVVDKGEPGCDSALVFETPVTNMSSSEIDLEEFMDEILNSDEQDFTSPTGQQPNMHISQSPSFVNVLGTNGTIDDPLSRFGISDLQDKNTESVKTGASGEQNNISELEKSYSASIDTAPGGDNFWDEVWH</sequence>
<dbReference type="GO" id="GO:0003677">
    <property type="term" value="F:DNA binding"/>
    <property type="evidence" value="ECO:0007669"/>
    <property type="project" value="UniProtKB-KW"/>
</dbReference>
<proteinExistence type="predicted"/>
<dbReference type="PROSITE" id="PS51005">
    <property type="entry name" value="NAC"/>
    <property type="match status" value="1"/>
</dbReference>
<dbReference type="PANTHER" id="PTHR31989">
    <property type="entry name" value="NAC DOMAIN-CONTAINING PROTEIN 82-RELATED"/>
    <property type="match status" value="1"/>
</dbReference>
<keyword evidence="5" id="KW-0539">Nucleus</keyword>
<keyword evidence="2" id="KW-0805">Transcription regulation</keyword>
<protein>
    <submittedName>
        <fullName evidence="7">Transcription factor JUNGBRUNNEN 1-like</fullName>
    </submittedName>
</protein>
<evidence type="ECO:0000313" key="8">
    <source>
        <dbReference type="Proteomes" id="UP000593562"/>
    </source>
</evidence>
<dbReference type="AlphaFoldDB" id="A0A7J7CD18"/>
<keyword evidence="8" id="KW-1185">Reference proteome</keyword>
<name>A0A7J7CD18_TRIWF</name>
<dbReference type="EMBL" id="JAAARO010000018">
    <property type="protein sequence ID" value="KAF5732023.1"/>
    <property type="molecule type" value="Genomic_DNA"/>
</dbReference>
<keyword evidence="3" id="KW-0238">DNA-binding</keyword>
<feature type="domain" description="NAC" evidence="6">
    <location>
        <begin position="8"/>
        <end position="149"/>
    </location>
</feature>
<evidence type="ECO:0000313" key="7">
    <source>
        <dbReference type="EMBL" id="KAF5732023.1"/>
    </source>
</evidence>
<evidence type="ECO:0000256" key="4">
    <source>
        <dbReference type="ARBA" id="ARBA00023163"/>
    </source>
</evidence>
<dbReference type="GO" id="GO:0006355">
    <property type="term" value="P:regulation of DNA-templated transcription"/>
    <property type="evidence" value="ECO:0007669"/>
    <property type="project" value="InterPro"/>
</dbReference>
<dbReference type="GO" id="GO:0005634">
    <property type="term" value="C:nucleus"/>
    <property type="evidence" value="ECO:0007669"/>
    <property type="project" value="UniProtKB-SubCell"/>
</dbReference>
<gene>
    <name evidence="7" type="ORF">HS088_TW18G00711</name>
</gene>
<comment type="subcellular location">
    <subcellularLocation>
        <location evidence="1">Nucleus</location>
    </subcellularLocation>
</comment>
<evidence type="ECO:0000256" key="2">
    <source>
        <dbReference type="ARBA" id="ARBA00023015"/>
    </source>
</evidence>
<keyword evidence="4" id="KW-0804">Transcription</keyword>
<evidence type="ECO:0000256" key="3">
    <source>
        <dbReference type="ARBA" id="ARBA00023125"/>
    </source>
</evidence>
<dbReference type="Gene3D" id="2.170.150.80">
    <property type="entry name" value="NAC domain"/>
    <property type="match status" value="1"/>
</dbReference>
<accession>A0A7J7CD18</accession>
<evidence type="ECO:0000256" key="5">
    <source>
        <dbReference type="ARBA" id="ARBA00023242"/>
    </source>
</evidence>
<dbReference type="InParanoid" id="A0A7J7CD18"/>
<organism evidence="7 8">
    <name type="scientific">Tripterygium wilfordii</name>
    <name type="common">Thunder God vine</name>
    <dbReference type="NCBI Taxonomy" id="458696"/>
    <lineage>
        <taxon>Eukaryota</taxon>
        <taxon>Viridiplantae</taxon>
        <taxon>Streptophyta</taxon>
        <taxon>Embryophyta</taxon>
        <taxon>Tracheophyta</taxon>
        <taxon>Spermatophyta</taxon>
        <taxon>Magnoliopsida</taxon>
        <taxon>eudicotyledons</taxon>
        <taxon>Gunneridae</taxon>
        <taxon>Pentapetalae</taxon>
        <taxon>rosids</taxon>
        <taxon>fabids</taxon>
        <taxon>Celastrales</taxon>
        <taxon>Celastraceae</taxon>
        <taxon>Tripterygium</taxon>
    </lineage>
</organism>
<dbReference type="InterPro" id="IPR036093">
    <property type="entry name" value="NAC_dom_sf"/>
</dbReference>
<reference evidence="7 8" key="1">
    <citation type="journal article" date="2020" name="Nat. Commun.">
        <title>Genome of Tripterygium wilfordii and identification of cytochrome P450 involved in triptolide biosynthesis.</title>
        <authorList>
            <person name="Tu L."/>
            <person name="Su P."/>
            <person name="Zhang Z."/>
            <person name="Gao L."/>
            <person name="Wang J."/>
            <person name="Hu T."/>
            <person name="Zhou J."/>
            <person name="Zhang Y."/>
            <person name="Zhao Y."/>
            <person name="Liu Y."/>
            <person name="Song Y."/>
            <person name="Tong Y."/>
            <person name="Lu Y."/>
            <person name="Yang J."/>
            <person name="Xu C."/>
            <person name="Jia M."/>
            <person name="Peters R.J."/>
            <person name="Huang L."/>
            <person name="Gao W."/>
        </authorList>
    </citation>
    <scope>NUCLEOTIDE SEQUENCE [LARGE SCALE GENOMIC DNA]</scope>
    <source>
        <strain evidence="8">cv. XIE 37</strain>
        <tissue evidence="7">Leaf</tissue>
    </source>
</reference>
<dbReference type="Pfam" id="PF02365">
    <property type="entry name" value="NAM"/>
    <property type="match status" value="1"/>
</dbReference>
<dbReference type="InterPro" id="IPR003441">
    <property type="entry name" value="NAC-dom"/>
</dbReference>